<feature type="non-terminal residue" evidence="2">
    <location>
        <position position="1"/>
    </location>
</feature>
<evidence type="ECO:0000313" key="2">
    <source>
        <dbReference type="EMBL" id="GAH42534.1"/>
    </source>
</evidence>
<dbReference type="CDD" id="cd01292">
    <property type="entry name" value="metallo-dependent_hydrolases"/>
    <property type="match status" value="1"/>
</dbReference>
<proteinExistence type="predicted"/>
<dbReference type="SUPFAM" id="SSF51556">
    <property type="entry name" value="Metallo-dependent hydrolases"/>
    <property type="match status" value="1"/>
</dbReference>
<name>X1GLQ7_9ZZZZ</name>
<dbReference type="GO" id="GO:0016787">
    <property type="term" value="F:hydrolase activity"/>
    <property type="evidence" value="ECO:0007669"/>
    <property type="project" value="InterPro"/>
</dbReference>
<dbReference type="Pfam" id="PF04909">
    <property type="entry name" value="Amidohydro_2"/>
    <property type="match status" value="1"/>
</dbReference>
<gene>
    <name evidence="2" type="ORF">S03H2_14185</name>
</gene>
<sequence>IMGYGCINPRYPEVMREEFERVFVSGKLRGYKPYPPKHAVPITDPRHRPMLEWCDRQGLPVLCHGWLSGEQYVTPEDLDQLAPAYLNARFLLAHTGGWWDFAEALVPVARKHPNVYAEVTYPTTTYGIIEYLVREVGAERVVFGSDCLLIDAAPQLGWVGWARIPVEDKRRVLGGNMADIVGLTPEQRCGKHKAAATDA</sequence>
<feature type="domain" description="Amidohydrolase-related" evidence="1">
    <location>
        <begin position="3"/>
        <end position="182"/>
    </location>
</feature>
<comment type="caution">
    <text evidence="2">The sequence shown here is derived from an EMBL/GenBank/DDBJ whole genome shotgun (WGS) entry which is preliminary data.</text>
</comment>
<dbReference type="InterPro" id="IPR032466">
    <property type="entry name" value="Metal_Hydrolase"/>
</dbReference>
<reference evidence="2" key="1">
    <citation type="journal article" date="2014" name="Front. Microbiol.">
        <title>High frequency of phylogenetically diverse reductive dehalogenase-homologous genes in deep subseafloor sedimentary metagenomes.</title>
        <authorList>
            <person name="Kawai M."/>
            <person name="Futagami T."/>
            <person name="Toyoda A."/>
            <person name="Takaki Y."/>
            <person name="Nishi S."/>
            <person name="Hori S."/>
            <person name="Arai W."/>
            <person name="Tsubouchi T."/>
            <person name="Morono Y."/>
            <person name="Uchiyama I."/>
            <person name="Ito T."/>
            <person name="Fujiyama A."/>
            <person name="Inagaki F."/>
            <person name="Takami H."/>
        </authorList>
    </citation>
    <scope>NUCLEOTIDE SEQUENCE</scope>
    <source>
        <strain evidence="2">Expedition CK06-06</strain>
    </source>
</reference>
<dbReference type="AlphaFoldDB" id="X1GLQ7"/>
<organism evidence="2">
    <name type="scientific">marine sediment metagenome</name>
    <dbReference type="NCBI Taxonomy" id="412755"/>
    <lineage>
        <taxon>unclassified sequences</taxon>
        <taxon>metagenomes</taxon>
        <taxon>ecological metagenomes</taxon>
    </lineage>
</organism>
<dbReference type="InterPro" id="IPR006680">
    <property type="entry name" value="Amidohydro-rel"/>
</dbReference>
<accession>X1GLQ7</accession>
<dbReference type="Gene3D" id="3.20.20.140">
    <property type="entry name" value="Metal-dependent hydrolases"/>
    <property type="match status" value="1"/>
</dbReference>
<protein>
    <recommendedName>
        <fullName evidence="1">Amidohydrolase-related domain-containing protein</fullName>
    </recommendedName>
</protein>
<evidence type="ECO:0000259" key="1">
    <source>
        <dbReference type="Pfam" id="PF04909"/>
    </source>
</evidence>
<dbReference type="EMBL" id="BARU01007194">
    <property type="protein sequence ID" value="GAH42534.1"/>
    <property type="molecule type" value="Genomic_DNA"/>
</dbReference>